<sequence length="392" mass="42857">MIRRIEAEEQRARLALRHHLAPEARAGSAVEAAGDMVALHGTDPASVFLAAWARTRSADAGGLERALYEDRSLVRILGMRRTMFVLPLEIASVVHAACTRAIAVQQRRLLVQLLTDAGVAGDPAAWLEEVEEATFRALEARGKATAQELSADEPRLRQQMLLAEGKNYEALVNITTRVLFLMAADARIIRGRPRGSWISSQYAWHPMRSWLPGGLGEPTIDAARNELARRWLRAFGPAALSDLRWWTGWTAGDLKRALAGVAVEAVDLDGVAGVVLAGDLEPVPSPEPWAALLPALDPTVMGWPDRGWFLGRHGPALFDRSGNAGPTVWWDGQIVGGWAQRKDGEVVFRILEDVGEEGVGAIEAVAEELRGWLGPLRVTPRFRTPLEKELVA</sequence>
<dbReference type="EMBL" id="JAEKNR010000246">
    <property type="protein sequence ID" value="MBJ7601480.1"/>
    <property type="molecule type" value="Genomic_DNA"/>
</dbReference>
<reference evidence="1" key="1">
    <citation type="submission" date="2020-10" db="EMBL/GenBank/DDBJ databases">
        <title>Ca. Dormibacterota MAGs.</title>
        <authorList>
            <person name="Montgomery K."/>
        </authorList>
    </citation>
    <scope>NUCLEOTIDE SEQUENCE [LARGE SCALE GENOMIC DNA]</scope>
    <source>
        <strain evidence="1">SC8812_S17_10</strain>
    </source>
</reference>
<keyword evidence="2" id="KW-1185">Reference proteome</keyword>
<protein>
    <submittedName>
        <fullName evidence="1">AlkZ family DNA glycosylase</fullName>
    </submittedName>
</protein>
<name>A0A934KAW7_9BACT</name>
<evidence type="ECO:0000313" key="1">
    <source>
        <dbReference type="EMBL" id="MBJ7601480.1"/>
    </source>
</evidence>
<dbReference type="PANTHER" id="PTHR38479">
    <property type="entry name" value="LMO0824 PROTEIN"/>
    <property type="match status" value="1"/>
</dbReference>
<evidence type="ECO:0000313" key="2">
    <source>
        <dbReference type="Proteomes" id="UP000612893"/>
    </source>
</evidence>
<dbReference type="InterPro" id="IPR009351">
    <property type="entry name" value="AlkZ-like"/>
</dbReference>
<dbReference type="RefSeq" id="WP_350341506.1">
    <property type="nucleotide sequence ID" value="NZ_JAEKNR010000246.1"/>
</dbReference>
<dbReference type="PANTHER" id="PTHR38479:SF2">
    <property type="entry name" value="WINGED HELIX DNA-BINDING DOMAIN-CONTAINING PROTEIN"/>
    <property type="match status" value="1"/>
</dbReference>
<dbReference type="Proteomes" id="UP000612893">
    <property type="component" value="Unassembled WGS sequence"/>
</dbReference>
<accession>A0A934KAW7</accession>
<dbReference type="Pfam" id="PF06224">
    <property type="entry name" value="AlkZ-like"/>
    <property type="match status" value="1"/>
</dbReference>
<proteinExistence type="predicted"/>
<comment type="caution">
    <text evidence="1">The sequence shown here is derived from an EMBL/GenBank/DDBJ whole genome shotgun (WGS) entry which is preliminary data.</text>
</comment>
<organism evidence="1 2">
    <name type="scientific">Candidatus Nephthysia bennettiae</name>
    <dbReference type="NCBI Taxonomy" id="3127016"/>
    <lineage>
        <taxon>Bacteria</taxon>
        <taxon>Bacillati</taxon>
        <taxon>Candidatus Dormiibacterota</taxon>
        <taxon>Candidatus Dormibacteria</taxon>
        <taxon>Candidatus Dormibacterales</taxon>
        <taxon>Candidatus Dormibacteraceae</taxon>
        <taxon>Candidatus Nephthysia</taxon>
    </lineage>
</organism>
<gene>
    <name evidence="1" type="ORF">JF922_25820</name>
</gene>
<dbReference type="AlphaFoldDB" id="A0A934KAW7"/>